<sequence length="117" mass="13092">MNTKLKQGSIITVDFDPAKGSEIQKRRPAVVISRDEYQLAANLMIVCPITSTPKKTPYLVPVHGETLKAGSKVNTKQVYTMDHTEAGGRNVKVIGELSKRDFLMVAQHFLQNFNFPF</sequence>
<protein>
    <submittedName>
        <fullName evidence="3">mRNA interferase MazF</fullName>
    </submittedName>
</protein>
<dbReference type="InterPro" id="IPR003477">
    <property type="entry name" value="PemK-like"/>
</dbReference>
<dbReference type="PANTHER" id="PTHR33988">
    <property type="entry name" value="ENDORIBONUCLEASE MAZF-RELATED"/>
    <property type="match status" value="1"/>
</dbReference>
<keyword evidence="4" id="KW-1185">Reference proteome</keyword>
<proteinExistence type="inferred from homology"/>
<comment type="caution">
    <text evidence="3">The sequence shown here is derived from an EMBL/GenBank/DDBJ whole genome shotgun (WGS) entry which is preliminary data.</text>
</comment>
<accession>A0ABV0EYQ0</accession>
<evidence type="ECO:0000313" key="3">
    <source>
        <dbReference type="EMBL" id="MEO1780935.1"/>
    </source>
</evidence>
<gene>
    <name evidence="3" type="ORF">BAU18_000513</name>
</gene>
<dbReference type="Gene3D" id="2.30.30.110">
    <property type="match status" value="1"/>
</dbReference>
<reference evidence="4" key="1">
    <citation type="submission" date="2016-06" db="EMBL/GenBank/DDBJ databases">
        <title>Four novel species of enterococci isolated from chicken manure.</title>
        <authorList>
            <person name="Van Tyne D."/>
        </authorList>
    </citation>
    <scope>NUCLEOTIDE SEQUENCE [LARGE SCALE GENOMIC DNA]</scope>
    <source>
        <strain evidence="4">JM9A</strain>
    </source>
</reference>
<evidence type="ECO:0000256" key="2">
    <source>
        <dbReference type="ARBA" id="ARBA00022649"/>
    </source>
</evidence>
<evidence type="ECO:0000256" key="1">
    <source>
        <dbReference type="ARBA" id="ARBA00007521"/>
    </source>
</evidence>
<keyword evidence="2" id="KW-1277">Toxin-antitoxin system</keyword>
<comment type="similarity">
    <text evidence="1">Belongs to the PemK/MazF family.</text>
</comment>
<dbReference type="Proteomes" id="UP001429357">
    <property type="component" value="Unassembled WGS sequence"/>
</dbReference>
<dbReference type="SUPFAM" id="SSF50118">
    <property type="entry name" value="Cell growth inhibitor/plasmid maintenance toxic component"/>
    <property type="match status" value="1"/>
</dbReference>
<dbReference type="InterPro" id="IPR011067">
    <property type="entry name" value="Plasmid_toxin/cell-grow_inhib"/>
</dbReference>
<reference evidence="3 4" key="2">
    <citation type="submission" date="2024-02" db="EMBL/GenBank/DDBJ databases">
        <title>The Genome Sequence of Enterococcus diestrammenae JM9A.</title>
        <authorList>
            <person name="Earl A."/>
            <person name="Manson A."/>
            <person name="Gilmore M."/>
            <person name="Sanders J."/>
            <person name="Shea T."/>
            <person name="Howe W."/>
            <person name="Livny J."/>
            <person name="Cuomo C."/>
            <person name="Neafsey D."/>
            <person name="Birren B."/>
        </authorList>
    </citation>
    <scope>NUCLEOTIDE SEQUENCE [LARGE SCALE GENOMIC DNA]</scope>
    <source>
        <strain evidence="3 4">JM9A</strain>
    </source>
</reference>
<evidence type="ECO:0000313" key="4">
    <source>
        <dbReference type="Proteomes" id="UP001429357"/>
    </source>
</evidence>
<name>A0ABV0EYQ0_9ENTE</name>
<dbReference type="EMBL" id="MAEI02000001">
    <property type="protein sequence ID" value="MEO1780935.1"/>
    <property type="molecule type" value="Genomic_DNA"/>
</dbReference>
<dbReference type="Pfam" id="PF02452">
    <property type="entry name" value="PemK_toxin"/>
    <property type="match status" value="1"/>
</dbReference>
<organism evidence="3 4">
    <name type="scientific">Enterococcus diestrammenae</name>
    <dbReference type="NCBI Taxonomy" id="1155073"/>
    <lineage>
        <taxon>Bacteria</taxon>
        <taxon>Bacillati</taxon>
        <taxon>Bacillota</taxon>
        <taxon>Bacilli</taxon>
        <taxon>Lactobacillales</taxon>
        <taxon>Enterococcaceae</taxon>
        <taxon>Enterococcus</taxon>
    </lineage>
</organism>
<dbReference type="RefSeq" id="WP_161870563.1">
    <property type="nucleotide sequence ID" value="NZ_JBMRGR010000009.1"/>
</dbReference>